<dbReference type="GO" id="GO:0005886">
    <property type="term" value="C:plasma membrane"/>
    <property type="evidence" value="ECO:0007669"/>
    <property type="project" value="UniProtKB-SubCell"/>
</dbReference>
<organism evidence="8 9">
    <name type="scientific">Alkaliphilus serpentinus</name>
    <dbReference type="NCBI Taxonomy" id="1482731"/>
    <lineage>
        <taxon>Bacteria</taxon>
        <taxon>Bacillati</taxon>
        <taxon>Bacillota</taxon>
        <taxon>Clostridia</taxon>
        <taxon>Peptostreptococcales</taxon>
        <taxon>Natronincolaceae</taxon>
        <taxon>Alkaliphilus</taxon>
    </lineage>
</organism>
<evidence type="ECO:0000313" key="8">
    <source>
        <dbReference type="EMBL" id="KAB3531080.1"/>
    </source>
</evidence>
<dbReference type="PANTHER" id="PTHR43663">
    <property type="entry name" value="CHROMATE TRANSPORT PROTEIN-RELATED"/>
    <property type="match status" value="1"/>
</dbReference>
<keyword evidence="5 7" id="KW-1133">Transmembrane helix</keyword>
<comment type="subcellular location">
    <subcellularLocation>
        <location evidence="1">Cell membrane</location>
        <topology evidence="1">Multi-pass membrane protein</topology>
    </subcellularLocation>
</comment>
<keyword evidence="6 7" id="KW-0472">Membrane</keyword>
<dbReference type="AlphaFoldDB" id="A0A833HPL8"/>
<dbReference type="InterPro" id="IPR003370">
    <property type="entry name" value="Chromate_transpt"/>
</dbReference>
<protein>
    <submittedName>
        <fullName evidence="8">Chromate transporter</fullName>
    </submittedName>
</protein>
<dbReference type="RefSeq" id="WP_151865359.1">
    <property type="nucleotide sequence ID" value="NZ_WBZB01000014.1"/>
</dbReference>
<comment type="caution">
    <text evidence="8">The sequence shown here is derived from an EMBL/GenBank/DDBJ whole genome shotgun (WGS) entry which is preliminary data.</text>
</comment>
<dbReference type="OrthoDB" id="9788907at2"/>
<evidence type="ECO:0000313" key="9">
    <source>
        <dbReference type="Proteomes" id="UP000465601"/>
    </source>
</evidence>
<proteinExistence type="inferred from homology"/>
<name>A0A833HPL8_9FIRM</name>
<feature type="transmembrane region" description="Helical" evidence="7">
    <location>
        <begin position="75"/>
        <end position="99"/>
    </location>
</feature>
<dbReference type="GO" id="GO:0015109">
    <property type="term" value="F:chromate transmembrane transporter activity"/>
    <property type="evidence" value="ECO:0007669"/>
    <property type="project" value="InterPro"/>
</dbReference>
<evidence type="ECO:0000256" key="7">
    <source>
        <dbReference type="SAM" id="Phobius"/>
    </source>
</evidence>
<feature type="transmembrane region" description="Helical" evidence="7">
    <location>
        <begin position="7"/>
        <end position="28"/>
    </location>
</feature>
<evidence type="ECO:0000256" key="1">
    <source>
        <dbReference type="ARBA" id="ARBA00004651"/>
    </source>
</evidence>
<evidence type="ECO:0000256" key="6">
    <source>
        <dbReference type="ARBA" id="ARBA00023136"/>
    </source>
</evidence>
<dbReference type="EMBL" id="WBZB01000014">
    <property type="protein sequence ID" value="KAB3531080.1"/>
    <property type="molecule type" value="Genomic_DNA"/>
</dbReference>
<reference evidence="8 9" key="1">
    <citation type="submission" date="2019-10" db="EMBL/GenBank/DDBJ databases">
        <title>Alkaliphilus serpentinus sp. nov. and Alkaliphilus pronyensis sp. nov., two novel anaerobic alkaliphilic species isolated from the serpentinized-hosted hydrothermal field of the Prony Bay (New Caledonia).</title>
        <authorList>
            <person name="Postec A."/>
        </authorList>
    </citation>
    <scope>NUCLEOTIDE SEQUENCE [LARGE SCALE GENOMIC DNA]</scope>
    <source>
        <strain evidence="8 9">LacT</strain>
    </source>
</reference>
<comment type="similarity">
    <text evidence="2">Belongs to the chromate ion transporter (CHR) (TC 2.A.51) family.</text>
</comment>
<gene>
    <name evidence="8" type="ORF">F8153_05440</name>
</gene>
<feature type="transmembrane region" description="Helical" evidence="7">
    <location>
        <begin position="111"/>
        <end position="128"/>
    </location>
</feature>
<keyword evidence="9" id="KW-1185">Reference proteome</keyword>
<keyword evidence="4 7" id="KW-0812">Transmembrane</keyword>
<dbReference type="Proteomes" id="UP000465601">
    <property type="component" value="Unassembled WGS sequence"/>
</dbReference>
<dbReference type="PANTHER" id="PTHR43663:SF1">
    <property type="entry name" value="CHROMATE TRANSPORTER"/>
    <property type="match status" value="1"/>
</dbReference>
<evidence type="ECO:0000256" key="3">
    <source>
        <dbReference type="ARBA" id="ARBA00022475"/>
    </source>
</evidence>
<evidence type="ECO:0000256" key="4">
    <source>
        <dbReference type="ARBA" id="ARBA00022692"/>
    </source>
</evidence>
<accession>A0A833HPL8</accession>
<keyword evidence="3" id="KW-1003">Cell membrane</keyword>
<feature type="transmembrane region" description="Helical" evidence="7">
    <location>
        <begin position="140"/>
        <end position="173"/>
    </location>
</feature>
<evidence type="ECO:0000256" key="2">
    <source>
        <dbReference type="ARBA" id="ARBA00005262"/>
    </source>
</evidence>
<dbReference type="InterPro" id="IPR052518">
    <property type="entry name" value="CHR_Transporter"/>
</dbReference>
<dbReference type="Pfam" id="PF02417">
    <property type="entry name" value="Chromate_transp"/>
    <property type="match status" value="1"/>
</dbReference>
<feature type="transmembrane region" description="Helical" evidence="7">
    <location>
        <begin position="48"/>
        <end position="68"/>
    </location>
</feature>
<evidence type="ECO:0000256" key="5">
    <source>
        <dbReference type="ARBA" id="ARBA00022989"/>
    </source>
</evidence>
<sequence length="182" mass="20228">MKELMDLYWIFFRMGAFTFGGGYAMLPIMQEEIVNKRQWATDTEIIDYYALGQVVPGIIAINTATLIGHRRRGNWGGLFSTLGMISPSIIIITIIAAFFHRFQEYQVVQQAFGGIRVVVVALIAHAVIKMWKQSVKNKVGFVLFLISFLVIILSNISPIVVIIASALAGLVLLQNKEGVAPK</sequence>